<organism evidence="5 6">
    <name type="scientific">Desulfovibrio ferrophilus</name>
    <dbReference type="NCBI Taxonomy" id="241368"/>
    <lineage>
        <taxon>Bacteria</taxon>
        <taxon>Pseudomonadati</taxon>
        <taxon>Thermodesulfobacteriota</taxon>
        <taxon>Desulfovibrionia</taxon>
        <taxon>Desulfovibrionales</taxon>
        <taxon>Desulfovibrionaceae</taxon>
        <taxon>Desulfovibrio</taxon>
    </lineage>
</organism>
<feature type="coiled-coil region" evidence="1">
    <location>
        <begin position="15"/>
        <end position="42"/>
    </location>
</feature>
<dbReference type="Pfam" id="PF13426">
    <property type="entry name" value="PAS_9"/>
    <property type="match status" value="3"/>
</dbReference>
<evidence type="ECO:0000313" key="5">
    <source>
        <dbReference type="EMBL" id="BBD07537.1"/>
    </source>
</evidence>
<keyword evidence="6" id="KW-1185">Reference proteome</keyword>
<dbReference type="Gene3D" id="3.30.70.270">
    <property type="match status" value="1"/>
</dbReference>
<feature type="coiled-coil region" evidence="1">
    <location>
        <begin position="277"/>
        <end position="322"/>
    </location>
</feature>
<dbReference type="PANTHER" id="PTHR44757">
    <property type="entry name" value="DIGUANYLATE CYCLASE DGCP"/>
    <property type="match status" value="1"/>
</dbReference>
<dbReference type="EMBL" id="AP017378">
    <property type="protein sequence ID" value="BBD07537.1"/>
    <property type="molecule type" value="Genomic_DNA"/>
</dbReference>
<dbReference type="AlphaFoldDB" id="A0A2Z6AWA8"/>
<protein>
    <submittedName>
        <fullName evidence="5">Diguanylate cyclase with PAS/PAC sensor</fullName>
    </submittedName>
</protein>
<name>A0A2Z6AWA8_9BACT</name>
<dbReference type="OrthoDB" id="5333838at2"/>
<dbReference type="InterPro" id="IPR052155">
    <property type="entry name" value="Biofilm_reg_signaling"/>
</dbReference>
<dbReference type="PROSITE" id="PS50112">
    <property type="entry name" value="PAS"/>
    <property type="match status" value="3"/>
</dbReference>
<dbReference type="PANTHER" id="PTHR44757:SF2">
    <property type="entry name" value="BIOFILM ARCHITECTURE MAINTENANCE PROTEIN MBAA"/>
    <property type="match status" value="1"/>
</dbReference>
<dbReference type="InterPro" id="IPR000160">
    <property type="entry name" value="GGDEF_dom"/>
</dbReference>
<feature type="domain" description="PAS" evidence="2">
    <location>
        <begin position="169"/>
        <end position="215"/>
    </location>
</feature>
<dbReference type="SUPFAM" id="SSF55785">
    <property type="entry name" value="PYP-like sensor domain (PAS domain)"/>
    <property type="match status" value="3"/>
</dbReference>
<dbReference type="SMART" id="SM00091">
    <property type="entry name" value="PAS"/>
    <property type="match status" value="3"/>
</dbReference>
<dbReference type="Gene3D" id="3.30.450.20">
    <property type="entry name" value="PAS domain"/>
    <property type="match status" value="3"/>
</dbReference>
<dbReference type="SMART" id="SM00267">
    <property type="entry name" value="GGDEF"/>
    <property type="match status" value="1"/>
</dbReference>
<feature type="domain" description="PAS" evidence="2">
    <location>
        <begin position="336"/>
        <end position="402"/>
    </location>
</feature>
<dbReference type="NCBIfam" id="TIGR00229">
    <property type="entry name" value="sensory_box"/>
    <property type="match status" value="3"/>
</dbReference>
<dbReference type="PROSITE" id="PS50113">
    <property type="entry name" value="PAC"/>
    <property type="match status" value="1"/>
</dbReference>
<feature type="domain" description="GGDEF" evidence="4">
    <location>
        <begin position="490"/>
        <end position="622"/>
    </location>
</feature>
<keyword evidence="1" id="KW-0175">Coiled coil</keyword>
<dbReference type="RefSeq" id="WP_126376875.1">
    <property type="nucleotide sequence ID" value="NZ_AP017378.1"/>
</dbReference>
<dbReference type="FunFam" id="3.30.70.270:FF:000001">
    <property type="entry name" value="Diguanylate cyclase domain protein"/>
    <property type="match status" value="1"/>
</dbReference>
<dbReference type="InterPro" id="IPR000014">
    <property type="entry name" value="PAS"/>
</dbReference>
<dbReference type="InterPro" id="IPR043128">
    <property type="entry name" value="Rev_trsase/Diguanyl_cyclase"/>
</dbReference>
<dbReference type="CDD" id="cd01949">
    <property type="entry name" value="GGDEF"/>
    <property type="match status" value="1"/>
</dbReference>
<feature type="domain" description="PAS" evidence="2">
    <location>
        <begin position="42"/>
        <end position="120"/>
    </location>
</feature>
<evidence type="ECO:0000313" key="6">
    <source>
        <dbReference type="Proteomes" id="UP000269883"/>
    </source>
</evidence>
<dbReference type="Pfam" id="PF00990">
    <property type="entry name" value="GGDEF"/>
    <property type="match status" value="1"/>
</dbReference>
<dbReference type="InterPro" id="IPR035965">
    <property type="entry name" value="PAS-like_dom_sf"/>
</dbReference>
<evidence type="ECO:0000256" key="1">
    <source>
        <dbReference type="SAM" id="Coils"/>
    </source>
</evidence>
<evidence type="ECO:0000259" key="3">
    <source>
        <dbReference type="PROSITE" id="PS50113"/>
    </source>
</evidence>
<gene>
    <name evidence="5" type="ORF">DFE_0811</name>
</gene>
<dbReference type="NCBIfam" id="TIGR00254">
    <property type="entry name" value="GGDEF"/>
    <property type="match status" value="1"/>
</dbReference>
<accession>A0A2Z6AWA8</accession>
<dbReference type="GO" id="GO:0003824">
    <property type="term" value="F:catalytic activity"/>
    <property type="evidence" value="ECO:0007669"/>
    <property type="project" value="UniProtKB-ARBA"/>
</dbReference>
<evidence type="ECO:0000259" key="4">
    <source>
        <dbReference type="PROSITE" id="PS50887"/>
    </source>
</evidence>
<dbReference type="CDD" id="cd00130">
    <property type="entry name" value="PAS"/>
    <property type="match status" value="2"/>
</dbReference>
<dbReference type="InterPro" id="IPR029787">
    <property type="entry name" value="Nucleotide_cyclase"/>
</dbReference>
<dbReference type="Proteomes" id="UP000269883">
    <property type="component" value="Chromosome"/>
</dbReference>
<dbReference type="PROSITE" id="PS50887">
    <property type="entry name" value="GGDEF"/>
    <property type="match status" value="1"/>
</dbReference>
<dbReference type="SUPFAM" id="SSF55073">
    <property type="entry name" value="Nucleotide cyclase"/>
    <property type="match status" value="1"/>
</dbReference>
<feature type="domain" description="PAC" evidence="3">
    <location>
        <begin position="118"/>
        <end position="168"/>
    </location>
</feature>
<sequence length="622" mass="70721">MTELWENTIHPQQDLQAAKKRIAELEALVAERALEVVALQEKEKQYKTLFEGTPGGLVLSTPSGRIISINEGLATMMGYTMDEFRRNLAMNSTALDFYLDPTDREPLLDHLAREGVVKGHELKLKRKDGSSLHVSVDMRTLDFFNRPHILSTILDITDLKQAEAALRANENYLRTLLDSAHVGIMLIDANDHTIVDINEFGRQLVGLKKEDITNKVCHKFVCPAEEKKCPVTDLGQLVERSERSLLDKDGLEIPIHKTVTRLRYQGRDLLLESFVNIQELKTTQQELRQAHDELEDKVEERTQELTRANENLTRINEQISQEIKIRKETEAALRDSEERFRSVFENNHAVMLLVDPSSGRIEDANPAAANYYGYPREQLTSMHASEINTQSKEDIEQELRKAKVEIRSHLEFKHRLADGTLRDVEVFSGPIAVNGRILLYSIIHDISKRKRMEKQLTELATKDSLTKISNRRYFMERAYDEIARSRRYNSPLSMIMIDIDYFKAVNDTHGHIAGDEVLKAMTKASLQTLRETDIFGRIGGEEFAAILINTDSKVAQDIAERLRATLAETHVQGDSGPINFTVSIGVTTMTAEDETVEGLLKRADTALYEAKRGGRNRVVIFK</sequence>
<evidence type="ECO:0000259" key="2">
    <source>
        <dbReference type="PROSITE" id="PS50112"/>
    </source>
</evidence>
<proteinExistence type="predicted"/>
<dbReference type="InterPro" id="IPR000700">
    <property type="entry name" value="PAS-assoc_C"/>
</dbReference>
<reference evidence="5 6" key="1">
    <citation type="journal article" date="2018" name="Sci. Adv.">
        <title>Multi-heme cytochromes provide a pathway for survival in energy-limited environments.</title>
        <authorList>
            <person name="Deng X."/>
            <person name="Dohmae N."/>
            <person name="Nealson K.H."/>
            <person name="Hashimoto K."/>
            <person name="Okamoto A."/>
        </authorList>
    </citation>
    <scope>NUCLEOTIDE SEQUENCE [LARGE SCALE GENOMIC DNA]</scope>
    <source>
        <strain evidence="5 6">IS5</strain>
    </source>
</reference>
<dbReference type="KEGG" id="dfl:DFE_0811"/>